<protein>
    <submittedName>
        <fullName evidence="2">Uncharacterized protein</fullName>
    </submittedName>
</protein>
<proteinExistence type="predicted"/>
<keyword evidence="1" id="KW-0472">Membrane</keyword>
<dbReference type="AlphaFoldDB" id="L7E736"/>
<keyword evidence="1" id="KW-0812">Transmembrane</keyword>
<dbReference type="EMBL" id="ANKQ01000002">
    <property type="protein sequence ID" value="ELP54463.1"/>
    <property type="molecule type" value="Genomic_DNA"/>
</dbReference>
<accession>L7E736</accession>
<comment type="caution">
    <text evidence="2">The sequence shown here is derived from an EMBL/GenBank/DDBJ whole genome shotgun (WGS) entry which is preliminary data.</text>
</comment>
<name>L7E736_MICAE</name>
<evidence type="ECO:0000256" key="1">
    <source>
        <dbReference type="SAM" id="Phobius"/>
    </source>
</evidence>
<keyword evidence="1" id="KW-1133">Transmembrane helix</keyword>
<gene>
    <name evidence="2" type="ORF">O53_3282</name>
</gene>
<organism evidence="2 3">
    <name type="scientific">Microcystis aeruginosa TAIHU98</name>
    <dbReference type="NCBI Taxonomy" id="1134457"/>
    <lineage>
        <taxon>Bacteria</taxon>
        <taxon>Bacillati</taxon>
        <taxon>Cyanobacteriota</taxon>
        <taxon>Cyanophyceae</taxon>
        <taxon>Oscillatoriophycideae</taxon>
        <taxon>Chroococcales</taxon>
        <taxon>Microcystaceae</taxon>
        <taxon>Microcystis</taxon>
    </lineage>
</organism>
<sequence length="46" mass="5339">MKIYECYQLVNSSLSSGDNQKLALTLEEIIILFCSISLIILVNYRW</sequence>
<dbReference type="Proteomes" id="UP000010932">
    <property type="component" value="Unassembled WGS sequence"/>
</dbReference>
<feature type="transmembrane region" description="Helical" evidence="1">
    <location>
        <begin position="22"/>
        <end position="44"/>
    </location>
</feature>
<evidence type="ECO:0000313" key="3">
    <source>
        <dbReference type="Proteomes" id="UP000010932"/>
    </source>
</evidence>
<reference evidence="2 3" key="1">
    <citation type="journal article" date="2013" name="Genome Announc.">
        <title>Whole-Genome Sequence of Microcystis aeruginosa TAIHU98, a Nontoxic Bloom-Forming Strain Isolated from Taihu Lake, China.</title>
        <authorList>
            <person name="Yang C."/>
            <person name="Zhang W."/>
            <person name="Ren M."/>
            <person name="Song L."/>
            <person name="Li T."/>
            <person name="Zhao J."/>
        </authorList>
    </citation>
    <scope>NUCLEOTIDE SEQUENCE [LARGE SCALE GENOMIC DNA]</scope>
    <source>
        <strain evidence="2 3">TAIHU98</strain>
    </source>
</reference>
<evidence type="ECO:0000313" key="2">
    <source>
        <dbReference type="EMBL" id="ELP54463.1"/>
    </source>
</evidence>
<dbReference type="PATRIC" id="fig|1134457.3.peg.2091"/>